<protein>
    <recommendedName>
        <fullName evidence="8">Alpha-type protein kinase domain-containing protein</fullName>
    </recommendedName>
</protein>
<evidence type="ECO:0000256" key="3">
    <source>
        <dbReference type="ARBA" id="ARBA00022777"/>
    </source>
</evidence>
<dbReference type="SUPFAM" id="SSF53300">
    <property type="entry name" value="vWA-like"/>
    <property type="match status" value="1"/>
</dbReference>
<keyword evidence="1" id="KW-0723">Serine/threonine-protein kinase</keyword>
<dbReference type="Gene3D" id="3.40.50.410">
    <property type="entry name" value="von Willebrand factor, type A domain"/>
    <property type="match status" value="1"/>
</dbReference>
<gene>
    <name evidence="6" type="ORF">PCOR1329_LOCUS83962</name>
</gene>
<dbReference type="CDD" id="cd04515">
    <property type="entry name" value="Alpha_kinase"/>
    <property type="match status" value="1"/>
</dbReference>
<dbReference type="PROSITE" id="PS50234">
    <property type="entry name" value="VWFA"/>
    <property type="match status" value="1"/>
</dbReference>
<evidence type="ECO:0000259" key="5">
    <source>
        <dbReference type="PROSITE" id="PS51158"/>
    </source>
</evidence>
<keyword evidence="7" id="KW-1185">Reference proteome</keyword>
<comment type="caution">
    <text evidence="6">The sequence shown here is derived from an EMBL/GenBank/DDBJ whole genome shotgun (WGS) entry which is preliminary data.</text>
</comment>
<sequence length="672" mass="75035">MASAAVASVGEADLRQQIRELQKQLAEAKASAAHQAHFDEEKKLAQERASGVKSVDVCFVIDCTSSMKRVIDAVKQKFIEVKRFIVAYMGAGALVRLSVVGYRDHGHKVPLEFCPFTTEDSHMSKFLASLEPTSCPDPDECEDMISGLQQAVELEWRGRIRLLYVAADNPPHGRRFHSNLTDNEDRHVDDPRQWEVTDAVFKTIRDMGIHLIFLHAQSRDLTKMFQVFRGLMEIDGDCENLQILEMSNKVADFTRSMIRSCGDSLTKSLTNKRSTKGKKVKCEQHFFETCPVGWEHSHDWPQHEVVLTTFKTKTPQGQLAWHEVKRTVRLRSQPFAEGAMRYAFPAYDEVAKQQLVAKVYKDKGDWCNSVAALQKDAVTQSFAEHFAVEFSKLCCPVKYVPVQMMEITSKTQDHKILRRTLIEPFIQQRISGEYAKYTSNAGYAANDSDVAQAFSHFTWQHSGGRLMVTDIQGVGDAVFTDPQIHTSDPLDDRFGQGNLGKQGIDDFFLSHVCNELCQDLKLDPSPMQVPGLAGIVECLFNDCTSDEGCSDGGNTMKVPPRCASRPSSALRKVSLMCDGPCGTSILISRDEYNAAKSSGLGALCKPCFQQASSTLCRKSCCAPDCRDSVTYSVWLLNVCGLEVPMFCRECSKYDSGWEFVEATSDVTSTTSK</sequence>
<accession>A0ABN9YA57</accession>
<reference evidence="6" key="1">
    <citation type="submission" date="2023-10" db="EMBL/GenBank/DDBJ databases">
        <authorList>
            <person name="Chen Y."/>
            <person name="Shah S."/>
            <person name="Dougan E. K."/>
            <person name="Thang M."/>
            <person name="Chan C."/>
        </authorList>
    </citation>
    <scope>NUCLEOTIDE SEQUENCE [LARGE SCALE GENOMIC DNA]</scope>
</reference>
<dbReference type="Gene3D" id="3.20.200.10">
    <property type="entry name" value="MHCK/EF2 kinase"/>
    <property type="match status" value="1"/>
</dbReference>
<dbReference type="EMBL" id="CAUYUJ010022223">
    <property type="protein sequence ID" value="CAK0909594.1"/>
    <property type="molecule type" value="Genomic_DNA"/>
</dbReference>
<dbReference type="InterPro" id="IPR052969">
    <property type="entry name" value="Thr-specific_kinase-like"/>
</dbReference>
<dbReference type="PANTHER" id="PTHR47763:SF1">
    <property type="entry name" value="DUF659 DOMAIN-CONTAINING PROTEIN"/>
    <property type="match status" value="1"/>
</dbReference>
<dbReference type="Pfam" id="PF02816">
    <property type="entry name" value="Alpha_kinase"/>
    <property type="match status" value="1"/>
</dbReference>
<dbReference type="PANTHER" id="PTHR47763">
    <property type="entry name" value="ALPHA-PROTEIN KINASE VWKA"/>
    <property type="match status" value="1"/>
</dbReference>
<feature type="domain" description="VWFA" evidence="4">
    <location>
        <begin position="56"/>
        <end position="269"/>
    </location>
</feature>
<dbReference type="InterPro" id="IPR011009">
    <property type="entry name" value="Kinase-like_dom_sf"/>
</dbReference>
<evidence type="ECO:0000313" key="7">
    <source>
        <dbReference type="Proteomes" id="UP001189429"/>
    </source>
</evidence>
<evidence type="ECO:0008006" key="8">
    <source>
        <dbReference type="Google" id="ProtNLM"/>
    </source>
</evidence>
<dbReference type="InterPro" id="IPR036465">
    <property type="entry name" value="vWFA_dom_sf"/>
</dbReference>
<dbReference type="PROSITE" id="PS51158">
    <property type="entry name" value="ALPHA_KINASE"/>
    <property type="match status" value="1"/>
</dbReference>
<evidence type="ECO:0000313" key="6">
    <source>
        <dbReference type="EMBL" id="CAK0909594.1"/>
    </source>
</evidence>
<dbReference type="Proteomes" id="UP001189429">
    <property type="component" value="Unassembled WGS sequence"/>
</dbReference>
<evidence type="ECO:0000259" key="4">
    <source>
        <dbReference type="PROSITE" id="PS50234"/>
    </source>
</evidence>
<keyword evidence="2" id="KW-0808">Transferase</keyword>
<dbReference type="SMART" id="SM00811">
    <property type="entry name" value="Alpha_kinase"/>
    <property type="match status" value="1"/>
</dbReference>
<feature type="domain" description="Alpha-type protein kinase" evidence="5">
    <location>
        <begin position="313"/>
        <end position="525"/>
    </location>
</feature>
<dbReference type="SUPFAM" id="SSF56112">
    <property type="entry name" value="Protein kinase-like (PK-like)"/>
    <property type="match status" value="1"/>
</dbReference>
<dbReference type="InterPro" id="IPR004166">
    <property type="entry name" value="a-kinase_dom"/>
</dbReference>
<evidence type="ECO:0000256" key="2">
    <source>
        <dbReference type="ARBA" id="ARBA00022679"/>
    </source>
</evidence>
<evidence type="ECO:0000256" key="1">
    <source>
        <dbReference type="ARBA" id="ARBA00022527"/>
    </source>
</evidence>
<dbReference type="Gene3D" id="3.30.200.20">
    <property type="entry name" value="Phosphorylase Kinase, domain 1"/>
    <property type="match status" value="1"/>
</dbReference>
<keyword evidence="3" id="KW-0418">Kinase</keyword>
<proteinExistence type="predicted"/>
<dbReference type="CDD" id="cd00198">
    <property type="entry name" value="vWFA"/>
    <property type="match status" value="1"/>
</dbReference>
<organism evidence="6 7">
    <name type="scientific">Prorocentrum cordatum</name>
    <dbReference type="NCBI Taxonomy" id="2364126"/>
    <lineage>
        <taxon>Eukaryota</taxon>
        <taxon>Sar</taxon>
        <taxon>Alveolata</taxon>
        <taxon>Dinophyceae</taxon>
        <taxon>Prorocentrales</taxon>
        <taxon>Prorocentraceae</taxon>
        <taxon>Prorocentrum</taxon>
    </lineage>
</organism>
<dbReference type="InterPro" id="IPR002035">
    <property type="entry name" value="VWF_A"/>
</dbReference>
<name>A0ABN9YA57_9DINO</name>